<organism evidence="13 14">
    <name type="scientific">Phytomonospora endophytica</name>
    <dbReference type="NCBI Taxonomy" id="714109"/>
    <lineage>
        <taxon>Bacteria</taxon>
        <taxon>Bacillati</taxon>
        <taxon>Actinomycetota</taxon>
        <taxon>Actinomycetes</taxon>
        <taxon>Micromonosporales</taxon>
        <taxon>Micromonosporaceae</taxon>
        <taxon>Phytomonospora</taxon>
    </lineage>
</organism>
<protein>
    <recommendedName>
        <fullName evidence="2">histidine kinase</fullName>
        <ecNumber evidence="2">2.7.13.3</ecNumber>
    </recommendedName>
</protein>
<feature type="domain" description="Histidine kinase/HSP90-like ATPase" evidence="10">
    <location>
        <begin position="286"/>
        <end position="408"/>
    </location>
</feature>
<keyword evidence="9" id="KW-0472">Membrane</keyword>
<evidence type="ECO:0000256" key="2">
    <source>
        <dbReference type="ARBA" id="ARBA00012438"/>
    </source>
</evidence>
<accession>A0A841FBH2</accession>
<dbReference type="Pfam" id="PF02518">
    <property type="entry name" value="HATPase_c"/>
    <property type="match status" value="1"/>
</dbReference>
<dbReference type="Pfam" id="PF23539">
    <property type="entry name" value="DUF7134"/>
    <property type="match status" value="1"/>
</dbReference>
<evidence type="ECO:0000259" key="10">
    <source>
        <dbReference type="Pfam" id="PF02518"/>
    </source>
</evidence>
<feature type="transmembrane region" description="Helical" evidence="9">
    <location>
        <begin position="134"/>
        <end position="157"/>
    </location>
</feature>
<keyword evidence="14" id="KW-1185">Reference proteome</keyword>
<dbReference type="GO" id="GO:0046983">
    <property type="term" value="F:protein dimerization activity"/>
    <property type="evidence" value="ECO:0007669"/>
    <property type="project" value="InterPro"/>
</dbReference>
<dbReference type="GO" id="GO:0016020">
    <property type="term" value="C:membrane"/>
    <property type="evidence" value="ECO:0007669"/>
    <property type="project" value="InterPro"/>
</dbReference>
<evidence type="ECO:0000256" key="3">
    <source>
        <dbReference type="ARBA" id="ARBA00022553"/>
    </source>
</evidence>
<sequence length="412" mass="42044">MTRPPRRDLLVSALLAALLGGPSVAMLVVAGPGPWRSGAAGVALAVAHAAMPWRRVRPLPSFAVVTAAFAGLAASTGMFVTLPSALLFPFALYSACAYGGRVVSLTALLIVLAGAAGGTLRLSSDPATAASGALPRAGVVFVALAAMLLAAWSLGLWRRAQLAWAEQRALAAAAAERARIAGEMHDVVAHSLAVIISQANGGRYAAESEPDTAVEVLGTIAKTAKAALADTRGLLGVLDPDPGSVSRAPQPTLGELPALLDRVRSAGLAVESTSRGTPRGLTPAAELALYRLAQEALTNTLRHAPHSSASTLHLEWGGEALEVHLTDTATGRPPPMARTEIAPIVEGPGPLSRVLARIRLRSPSPAVDPVASTGRGLRGMDARFSALGGTVEAGPHGAGFRVRARLPYGGAS</sequence>
<dbReference type="InterPro" id="IPR003594">
    <property type="entry name" value="HATPase_dom"/>
</dbReference>
<keyword evidence="3" id="KW-0597">Phosphoprotein</keyword>
<dbReference type="InterPro" id="IPR055558">
    <property type="entry name" value="DUF7134"/>
</dbReference>
<dbReference type="Proteomes" id="UP000548476">
    <property type="component" value="Unassembled WGS sequence"/>
</dbReference>
<evidence type="ECO:0000259" key="12">
    <source>
        <dbReference type="Pfam" id="PF23539"/>
    </source>
</evidence>
<dbReference type="PANTHER" id="PTHR24421">
    <property type="entry name" value="NITRATE/NITRITE SENSOR PROTEIN NARX-RELATED"/>
    <property type="match status" value="1"/>
</dbReference>
<keyword evidence="9" id="KW-1133">Transmembrane helix</keyword>
<comment type="caution">
    <text evidence="13">The sequence shown here is derived from an EMBL/GenBank/DDBJ whole genome shotgun (WGS) entry which is preliminary data.</text>
</comment>
<evidence type="ECO:0000256" key="4">
    <source>
        <dbReference type="ARBA" id="ARBA00022679"/>
    </source>
</evidence>
<dbReference type="AlphaFoldDB" id="A0A841FBH2"/>
<evidence type="ECO:0000313" key="14">
    <source>
        <dbReference type="Proteomes" id="UP000548476"/>
    </source>
</evidence>
<dbReference type="GO" id="GO:0005524">
    <property type="term" value="F:ATP binding"/>
    <property type="evidence" value="ECO:0007669"/>
    <property type="project" value="UniProtKB-KW"/>
</dbReference>
<gene>
    <name evidence="13" type="ORF">HNR73_000205</name>
</gene>
<feature type="transmembrane region" description="Helical" evidence="9">
    <location>
        <begin position="102"/>
        <end position="122"/>
    </location>
</feature>
<dbReference type="EC" id="2.7.13.3" evidence="2"/>
<evidence type="ECO:0000256" key="8">
    <source>
        <dbReference type="ARBA" id="ARBA00023012"/>
    </source>
</evidence>
<feature type="transmembrane region" description="Helical" evidence="9">
    <location>
        <begin position="62"/>
        <end position="82"/>
    </location>
</feature>
<evidence type="ECO:0000313" key="13">
    <source>
        <dbReference type="EMBL" id="MBB6032363.1"/>
    </source>
</evidence>
<feature type="domain" description="DUF7134" evidence="12">
    <location>
        <begin position="6"/>
        <end position="160"/>
    </location>
</feature>
<keyword evidence="5" id="KW-0547">Nucleotide-binding</keyword>
<proteinExistence type="predicted"/>
<dbReference type="CDD" id="cd16917">
    <property type="entry name" value="HATPase_UhpB-NarQ-NarX-like"/>
    <property type="match status" value="1"/>
</dbReference>
<evidence type="ECO:0000256" key="7">
    <source>
        <dbReference type="ARBA" id="ARBA00022840"/>
    </source>
</evidence>
<keyword evidence="8" id="KW-0902">Two-component regulatory system</keyword>
<dbReference type="Pfam" id="PF07730">
    <property type="entry name" value="HisKA_3"/>
    <property type="match status" value="1"/>
</dbReference>
<evidence type="ECO:0000256" key="9">
    <source>
        <dbReference type="SAM" id="Phobius"/>
    </source>
</evidence>
<reference evidence="13 14" key="1">
    <citation type="submission" date="2020-08" db="EMBL/GenBank/DDBJ databases">
        <title>Genomic Encyclopedia of Type Strains, Phase IV (KMG-IV): sequencing the most valuable type-strain genomes for metagenomic binning, comparative biology and taxonomic classification.</title>
        <authorList>
            <person name="Goeker M."/>
        </authorList>
    </citation>
    <scope>NUCLEOTIDE SEQUENCE [LARGE SCALE GENOMIC DNA]</scope>
    <source>
        <strain evidence="13 14">YIM 65646</strain>
    </source>
</reference>
<dbReference type="Gene3D" id="1.20.5.1930">
    <property type="match status" value="1"/>
</dbReference>
<dbReference type="GO" id="GO:0000155">
    <property type="term" value="F:phosphorelay sensor kinase activity"/>
    <property type="evidence" value="ECO:0007669"/>
    <property type="project" value="InterPro"/>
</dbReference>
<dbReference type="InterPro" id="IPR036890">
    <property type="entry name" value="HATPase_C_sf"/>
</dbReference>
<dbReference type="RefSeq" id="WP_184785275.1">
    <property type="nucleotide sequence ID" value="NZ_BONT01000064.1"/>
</dbReference>
<comment type="catalytic activity">
    <reaction evidence="1">
        <text>ATP + protein L-histidine = ADP + protein N-phospho-L-histidine.</text>
        <dbReference type="EC" id="2.7.13.3"/>
    </reaction>
</comment>
<dbReference type="InterPro" id="IPR050482">
    <property type="entry name" value="Sensor_HK_TwoCompSys"/>
</dbReference>
<feature type="domain" description="Signal transduction histidine kinase subgroup 3 dimerisation and phosphoacceptor" evidence="11">
    <location>
        <begin position="176"/>
        <end position="241"/>
    </location>
</feature>
<keyword evidence="9" id="KW-0812">Transmembrane</keyword>
<keyword evidence="4" id="KW-0808">Transferase</keyword>
<evidence type="ECO:0000256" key="6">
    <source>
        <dbReference type="ARBA" id="ARBA00022777"/>
    </source>
</evidence>
<dbReference type="SUPFAM" id="SSF55874">
    <property type="entry name" value="ATPase domain of HSP90 chaperone/DNA topoisomerase II/histidine kinase"/>
    <property type="match status" value="1"/>
</dbReference>
<dbReference type="Gene3D" id="3.30.565.10">
    <property type="entry name" value="Histidine kinase-like ATPase, C-terminal domain"/>
    <property type="match status" value="1"/>
</dbReference>
<name>A0A841FBH2_9ACTN</name>
<dbReference type="PANTHER" id="PTHR24421:SF10">
    <property type="entry name" value="NITRATE_NITRITE SENSOR PROTEIN NARQ"/>
    <property type="match status" value="1"/>
</dbReference>
<evidence type="ECO:0000259" key="11">
    <source>
        <dbReference type="Pfam" id="PF07730"/>
    </source>
</evidence>
<evidence type="ECO:0000256" key="1">
    <source>
        <dbReference type="ARBA" id="ARBA00000085"/>
    </source>
</evidence>
<dbReference type="InterPro" id="IPR011712">
    <property type="entry name" value="Sig_transdc_His_kin_sub3_dim/P"/>
</dbReference>
<evidence type="ECO:0000256" key="5">
    <source>
        <dbReference type="ARBA" id="ARBA00022741"/>
    </source>
</evidence>
<dbReference type="EMBL" id="JACHGT010000001">
    <property type="protein sequence ID" value="MBB6032363.1"/>
    <property type="molecule type" value="Genomic_DNA"/>
</dbReference>
<keyword evidence="6 13" id="KW-0418">Kinase</keyword>
<keyword evidence="7" id="KW-0067">ATP-binding</keyword>